<name>A0AB33BV59_MICA7</name>
<reference evidence="2 3" key="1">
    <citation type="journal article" date="2018" name="Harmful Algae">
        <title>The highly heterogeneous methylated genomes and diverse restriction-modification systems of bloom-forming Microcystis.</title>
        <authorList>
            <person name="Zhao L."/>
            <person name="Song Y."/>
            <person name="Li L."/>
            <person name="Gan N."/>
            <person name="Brand J.J."/>
            <person name="Song L."/>
        </authorList>
    </citation>
    <scope>NUCLEOTIDE SEQUENCE [LARGE SCALE GENOMIC DNA]</scope>
    <source>
        <strain evidence="2 3">PCC 7806SL</strain>
    </source>
</reference>
<organism evidence="2 3">
    <name type="scientific">Microcystis aeruginosa PCC 7806SL</name>
    <dbReference type="NCBI Taxonomy" id="1903187"/>
    <lineage>
        <taxon>Bacteria</taxon>
        <taxon>Bacillati</taxon>
        <taxon>Cyanobacteriota</taxon>
        <taxon>Cyanophyceae</taxon>
        <taxon>Oscillatoriophycideae</taxon>
        <taxon>Chroococcales</taxon>
        <taxon>Microcystaceae</taxon>
        <taxon>Microcystis</taxon>
    </lineage>
</organism>
<dbReference type="AlphaFoldDB" id="A0AB33BV59"/>
<proteinExistence type="predicted"/>
<evidence type="ECO:0000313" key="3">
    <source>
        <dbReference type="Proteomes" id="UP000192439"/>
    </source>
</evidence>
<evidence type="ECO:0000256" key="1">
    <source>
        <dbReference type="SAM" id="MobiDB-lite"/>
    </source>
</evidence>
<dbReference type="Proteomes" id="UP000192439">
    <property type="component" value="Chromosome"/>
</dbReference>
<sequence>MSTRKEILKILTIVKKTCLPSREMGAPEQGAGRWERRSGERGDGRKN</sequence>
<feature type="compositionally biased region" description="Basic and acidic residues" evidence="1">
    <location>
        <begin position="33"/>
        <end position="47"/>
    </location>
</feature>
<keyword evidence="3" id="KW-1185">Reference proteome</keyword>
<dbReference type="EMBL" id="CP020771">
    <property type="protein sequence ID" value="ARI83842.1"/>
    <property type="molecule type" value="Genomic_DNA"/>
</dbReference>
<accession>A0AB33BV59</accession>
<gene>
    <name evidence="2" type="ORF">BH695_4563</name>
</gene>
<protein>
    <submittedName>
        <fullName evidence="2">Uncharacterized protein</fullName>
    </submittedName>
</protein>
<evidence type="ECO:0000313" key="2">
    <source>
        <dbReference type="EMBL" id="ARI83842.1"/>
    </source>
</evidence>
<feature type="region of interest" description="Disordered" evidence="1">
    <location>
        <begin position="20"/>
        <end position="47"/>
    </location>
</feature>